<comment type="similarity">
    <text evidence="1">Belongs to the short-chain dehydrogenases/reductases (SDR) family.</text>
</comment>
<name>A0A428KVS7_9BACT</name>
<organism evidence="4 5">
    <name type="scientific">Hymenobacter rigui</name>
    <dbReference type="NCBI Taxonomy" id="334424"/>
    <lineage>
        <taxon>Bacteria</taxon>
        <taxon>Pseudomonadati</taxon>
        <taxon>Bacteroidota</taxon>
        <taxon>Cytophagia</taxon>
        <taxon>Cytophagales</taxon>
        <taxon>Hymenobacteraceae</taxon>
        <taxon>Hymenobacter</taxon>
    </lineage>
</organism>
<keyword evidence="2" id="KW-0560">Oxidoreductase</keyword>
<dbReference type="OrthoDB" id="9804104at2"/>
<feature type="region of interest" description="Disordered" evidence="3">
    <location>
        <begin position="1"/>
        <end position="61"/>
    </location>
</feature>
<dbReference type="PANTHER" id="PTHR48107:SF16">
    <property type="entry name" value="NADPH-DEPENDENT ALDEHYDE REDUCTASE 1, CHLOROPLASTIC"/>
    <property type="match status" value="1"/>
</dbReference>
<accession>A0A428KVS7</accession>
<evidence type="ECO:0000256" key="1">
    <source>
        <dbReference type="ARBA" id="ARBA00006484"/>
    </source>
</evidence>
<evidence type="ECO:0000313" key="5">
    <source>
        <dbReference type="Proteomes" id="UP000273500"/>
    </source>
</evidence>
<dbReference type="GO" id="GO:0016614">
    <property type="term" value="F:oxidoreductase activity, acting on CH-OH group of donors"/>
    <property type="evidence" value="ECO:0007669"/>
    <property type="project" value="UniProtKB-ARBA"/>
</dbReference>
<comment type="caution">
    <text evidence="4">The sequence shown here is derived from an EMBL/GenBank/DDBJ whole genome shotgun (WGS) entry which is preliminary data.</text>
</comment>
<evidence type="ECO:0000256" key="3">
    <source>
        <dbReference type="SAM" id="MobiDB-lite"/>
    </source>
</evidence>
<reference evidence="4 5" key="1">
    <citation type="submission" date="2018-12" db="EMBL/GenBank/DDBJ databases">
        <authorList>
            <person name="Feng G."/>
            <person name="Zhu H."/>
        </authorList>
    </citation>
    <scope>NUCLEOTIDE SEQUENCE [LARGE SCALE GENOMIC DNA]</scope>
    <source>
        <strain evidence="4 5">KCTC 12533</strain>
    </source>
</reference>
<dbReference type="RefSeq" id="WP_125417276.1">
    <property type="nucleotide sequence ID" value="NZ_RWIT01000001.1"/>
</dbReference>
<keyword evidence="5" id="KW-1185">Reference proteome</keyword>
<dbReference type="PRINTS" id="PR00081">
    <property type="entry name" value="GDHRDH"/>
</dbReference>
<dbReference type="Pfam" id="PF13561">
    <property type="entry name" value="adh_short_C2"/>
    <property type="match status" value="1"/>
</dbReference>
<dbReference type="FunFam" id="3.40.50.720:FF:000084">
    <property type="entry name" value="Short-chain dehydrogenase reductase"/>
    <property type="match status" value="1"/>
</dbReference>
<feature type="compositionally biased region" description="Low complexity" evidence="3">
    <location>
        <begin position="1"/>
        <end position="44"/>
    </location>
</feature>
<dbReference type="PROSITE" id="PS00061">
    <property type="entry name" value="ADH_SHORT"/>
    <property type="match status" value="1"/>
</dbReference>
<dbReference type="InterPro" id="IPR036291">
    <property type="entry name" value="NAD(P)-bd_dom_sf"/>
</dbReference>
<gene>
    <name evidence="4" type="ORF">EI291_00300</name>
</gene>
<sequence length="335" mass="35871">MAAKKAAAPKKAATPNPSAAGKAPAKTTATPAAKQASKAAAEAPKPVKRPTAKDMKQHAQKLPYPAKQADMKLQPAMDFSTYRAAGKLQDKIALVTGSDSGIGRAVAVAFAMEGAHVAVLFNENVVDAEETKRLVEAQGRRCILLQLDVRDPEQCKQAVRRTRAELGGLNILVNNAAFQMAQEKFEDIPEEQIRRTFDTNILGYIWMAQAAIPHLKKDDCIINTGSIVGLTGIPILIDYACTKSAIHALTKSLATHLGERGIRVNCVVPGPVWTPNIPGTMPREEIEKFGYEVALARPGQPEELAPAYVLLASQDGSFMTGSLVHVTGGKMSSDQ</sequence>
<dbReference type="SUPFAM" id="SSF51735">
    <property type="entry name" value="NAD(P)-binding Rossmann-fold domains"/>
    <property type="match status" value="1"/>
</dbReference>
<dbReference type="AlphaFoldDB" id="A0A428KVS7"/>
<dbReference type="InterPro" id="IPR020904">
    <property type="entry name" value="Sc_DH/Rdtase_CS"/>
</dbReference>
<dbReference type="PANTHER" id="PTHR48107">
    <property type="entry name" value="NADPH-DEPENDENT ALDEHYDE REDUCTASE-LIKE PROTEIN, CHLOROPLASTIC-RELATED"/>
    <property type="match status" value="1"/>
</dbReference>
<dbReference type="PRINTS" id="PR00080">
    <property type="entry name" value="SDRFAMILY"/>
</dbReference>
<dbReference type="EMBL" id="RWIT01000001">
    <property type="protein sequence ID" value="RSK50797.1"/>
    <property type="molecule type" value="Genomic_DNA"/>
</dbReference>
<dbReference type="Proteomes" id="UP000273500">
    <property type="component" value="Unassembled WGS sequence"/>
</dbReference>
<protein>
    <submittedName>
        <fullName evidence="4">SDR family oxidoreductase</fullName>
    </submittedName>
</protein>
<evidence type="ECO:0000313" key="4">
    <source>
        <dbReference type="EMBL" id="RSK50797.1"/>
    </source>
</evidence>
<evidence type="ECO:0000256" key="2">
    <source>
        <dbReference type="ARBA" id="ARBA00023002"/>
    </source>
</evidence>
<proteinExistence type="inferred from homology"/>
<dbReference type="Gene3D" id="3.40.50.720">
    <property type="entry name" value="NAD(P)-binding Rossmann-like Domain"/>
    <property type="match status" value="1"/>
</dbReference>
<dbReference type="InterPro" id="IPR002347">
    <property type="entry name" value="SDR_fam"/>
</dbReference>